<dbReference type="InterPro" id="IPR002957">
    <property type="entry name" value="Keratin_I"/>
</dbReference>
<sequence length="456" mass="49196">MSSSSIRYVSSGAGLGGGHGGMIGGGFGSGLVSGGGVGYGSCFGGGAGGGFGSGFGGGYGGGYGGGFDFVAGPSDGVILHGNEKTTMQNLNDRLANYLDKVRALEEANTELEVKIREWYQKQAPTSPSRDYSHYYKIISDLRDKIHAGMVDNSRIVLEIDNARLAADDFRLKYENELHLRQCVEGDINGLRRVLDELTLSKSDHEMQIESLKEELAYLTKNHEELMKEYSTQLTGKVSVEMDAAPGVDLTKVLADMREQYEHIAEKNRRDAETWFFSKTEELNREVATNTEQLQTSKSEISELRRTVQSLEIELQSQLSMKAGLENNLAETEGRYCAQLAQCQNLITGVEEQLAELRGDMERQNQEYKMLMDIKTRLEQEIATYRNLLDGQDTKLSGWSPKDASYSGGSTTISYSGGSGGGSGGVSYSGGSGGGGSSGGGVTTSTSSSTKVRSSNY</sequence>
<dbReference type="GO" id="GO:0005882">
    <property type="term" value="C:intermediate filament"/>
    <property type="evidence" value="ECO:0007669"/>
    <property type="project" value="UniProtKB-KW"/>
</dbReference>
<dbReference type="Pfam" id="PF00038">
    <property type="entry name" value="Filament"/>
    <property type="match status" value="1"/>
</dbReference>
<feature type="coiled-coil region" evidence="5">
    <location>
        <begin position="87"/>
        <end position="121"/>
    </location>
</feature>
<keyword evidence="1" id="KW-0416">Keratin</keyword>
<dbReference type="PROSITE" id="PS51842">
    <property type="entry name" value="IF_ROD_2"/>
    <property type="match status" value="1"/>
</dbReference>
<evidence type="ECO:0000256" key="5">
    <source>
        <dbReference type="SAM" id="Coils"/>
    </source>
</evidence>
<keyword evidence="3 5" id="KW-0175">Coiled coil</keyword>
<evidence type="ECO:0000256" key="1">
    <source>
        <dbReference type="ARBA" id="ARBA00022744"/>
    </source>
</evidence>
<feature type="compositionally biased region" description="Gly residues" evidence="6">
    <location>
        <begin position="416"/>
        <end position="441"/>
    </location>
</feature>
<gene>
    <name evidence="8" type="ORF">JRQ81_005026</name>
</gene>
<feature type="domain" description="IF rod" evidence="7">
    <location>
        <begin position="83"/>
        <end position="395"/>
    </location>
</feature>
<accession>A0A9Q0XGV8</accession>
<dbReference type="GO" id="GO:0005198">
    <property type="term" value="F:structural molecule activity"/>
    <property type="evidence" value="ECO:0007669"/>
    <property type="project" value="InterPro"/>
</dbReference>
<evidence type="ECO:0000259" key="7">
    <source>
        <dbReference type="PROSITE" id="PS51842"/>
    </source>
</evidence>
<dbReference type="EMBL" id="JAPFRF010000012">
    <property type="protein sequence ID" value="KAJ7313548.1"/>
    <property type="molecule type" value="Genomic_DNA"/>
</dbReference>
<dbReference type="SUPFAM" id="SSF64593">
    <property type="entry name" value="Intermediate filament protein, coiled coil region"/>
    <property type="match status" value="2"/>
</dbReference>
<protein>
    <recommendedName>
        <fullName evidence="7">IF rod domain-containing protein</fullName>
    </recommendedName>
</protein>
<dbReference type="FunFam" id="1.20.5.170:FF:000002">
    <property type="entry name" value="Type I keratin KA11"/>
    <property type="match status" value="1"/>
</dbReference>
<dbReference type="Proteomes" id="UP001142489">
    <property type="component" value="Unassembled WGS sequence"/>
</dbReference>
<dbReference type="Gene3D" id="1.20.5.500">
    <property type="entry name" value="Single helix bin"/>
    <property type="match status" value="1"/>
</dbReference>
<dbReference type="SUPFAM" id="SSF46579">
    <property type="entry name" value="Prefoldin"/>
    <property type="match status" value="1"/>
</dbReference>
<dbReference type="Gene3D" id="1.20.5.170">
    <property type="match status" value="1"/>
</dbReference>
<dbReference type="AlphaFoldDB" id="A0A9Q0XGV8"/>
<feature type="coiled-coil region" evidence="5">
    <location>
        <begin position="194"/>
        <end position="228"/>
    </location>
</feature>
<dbReference type="InterPro" id="IPR018039">
    <property type="entry name" value="IF_conserved"/>
</dbReference>
<dbReference type="SMART" id="SM01391">
    <property type="entry name" value="Filament"/>
    <property type="match status" value="1"/>
</dbReference>
<name>A0A9Q0XGV8_9SAUR</name>
<evidence type="ECO:0000313" key="9">
    <source>
        <dbReference type="Proteomes" id="UP001142489"/>
    </source>
</evidence>
<reference evidence="8" key="1">
    <citation type="journal article" date="2023" name="DNA Res.">
        <title>Chromosome-level genome assembly of Phrynocephalus forsythii using third-generation DNA sequencing and Hi-C analysis.</title>
        <authorList>
            <person name="Qi Y."/>
            <person name="Zhao W."/>
            <person name="Zhao Y."/>
            <person name="Niu C."/>
            <person name="Cao S."/>
            <person name="Zhang Y."/>
        </authorList>
    </citation>
    <scope>NUCLEOTIDE SEQUENCE</scope>
    <source>
        <tissue evidence="8">Muscle</tissue>
    </source>
</reference>
<dbReference type="PANTHER" id="PTHR23239">
    <property type="entry name" value="INTERMEDIATE FILAMENT"/>
    <property type="match status" value="1"/>
</dbReference>
<evidence type="ECO:0000256" key="6">
    <source>
        <dbReference type="SAM" id="MobiDB-lite"/>
    </source>
</evidence>
<dbReference type="FunFam" id="1.20.5.1160:FF:000002">
    <property type="entry name" value="Type I keratin 10"/>
    <property type="match status" value="1"/>
</dbReference>
<dbReference type="FunFam" id="1.20.5.500:FF:000001">
    <property type="entry name" value="Type II keratin 23"/>
    <property type="match status" value="1"/>
</dbReference>
<keyword evidence="2 4" id="KW-0403">Intermediate filament</keyword>
<feature type="region of interest" description="Disordered" evidence="6">
    <location>
        <begin position="413"/>
        <end position="456"/>
    </location>
</feature>
<proteinExistence type="inferred from homology"/>
<evidence type="ECO:0000256" key="3">
    <source>
        <dbReference type="ARBA" id="ARBA00023054"/>
    </source>
</evidence>
<dbReference type="Gene3D" id="1.20.5.1160">
    <property type="entry name" value="Vasodilator-stimulated phosphoprotein"/>
    <property type="match status" value="1"/>
</dbReference>
<dbReference type="PRINTS" id="PR01248">
    <property type="entry name" value="TYPE1KERATIN"/>
</dbReference>
<dbReference type="PROSITE" id="PS00226">
    <property type="entry name" value="IF_ROD_1"/>
    <property type="match status" value="1"/>
</dbReference>
<feature type="coiled-coil region" evidence="5">
    <location>
        <begin position="293"/>
        <end position="380"/>
    </location>
</feature>
<evidence type="ECO:0000256" key="4">
    <source>
        <dbReference type="RuleBase" id="RU000685"/>
    </source>
</evidence>
<evidence type="ECO:0000313" key="8">
    <source>
        <dbReference type="EMBL" id="KAJ7313548.1"/>
    </source>
</evidence>
<evidence type="ECO:0000256" key="2">
    <source>
        <dbReference type="ARBA" id="ARBA00022754"/>
    </source>
</evidence>
<dbReference type="PANTHER" id="PTHR23239:SF121">
    <property type="entry name" value="KERATIN, TYPE I CYTOSKELETAL 13"/>
    <property type="match status" value="1"/>
</dbReference>
<organism evidence="8 9">
    <name type="scientific">Phrynocephalus forsythii</name>
    <dbReference type="NCBI Taxonomy" id="171643"/>
    <lineage>
        <taxon>Eukaryota</taxon>
        <taxon>Metazoa</taxon>
        <taxon>Chordata</taxon>
        <taxon>Craniata</taxon>
        <taxon>Vertebrata</taxon>
        <taxon>Euteleostomi</taxon>
        <taxon>Lepidosauria</taxon>
        <taxon>Squamata</taxon>
        <taxon>Bifurcata</taxon>
        <taxon>Unidentata</taxon>
        <taxon>Episquamata</taxon>
        <taxon>Toxicofera</taxon>
        <taxon>Iguania</taxon>
        <taxon>Acrodonta</taxon>
        <taxon>Agamidae</taxon>
        <taxon>Agaminae</taxon>
        <taxon>Phrynocephalus</taxon>
    </lineage>
</organism>
<dbReference type="GO" id="GO:0045109">
    <property type="term" value="P:intermediate filament organization"/>
    <property type="evidence" value="ECO:0007669"/>
    <property type="project" value="TreeGrafter"/>
</dbReference>
<keyword evidence="9" id="KW-1185">Reference proteome</keyword>
<dbReference type="GO" id="GO:0030855">
    <property type="term" value="P:epithelial cell differentiation"/>
    <property type="evidence" value="ECO:0007669"/>
    <property type="project" value="TreeGrafter"/>
</dbReference>
<comment type="similarity">
    <text evidence="4">Belongs to the intermediate filament family.</text>
</comment>
<comment type="caution">
    <text evidence="8">The sequence shown here is derived from an EMBL/GenBank/DDBJ whole genome shotgun (WGS) entry which is preliminary data.</text>
</comment>
<feature type="compositionally biased region" description="Low complexity" evidence="6">
    <location>
        <begin position="442"/>
        <end position="456"/>
    </location>
</feature>
<dbReference type="OrthoDB" id="2441647at2759"/>
<dbReference type="InterPro" id="IPR039008">
    <property type="entry name" value="IF_rod_dom"/>
</dbReference>